<sequence length="170" mass="18383">MRSQTLAYGSPTFTFGVMERPLPRLVPVTQQPISGALSQDLTLQVLDAWGRTVDLTASFGYDAGDPWAVWITFRGHGDSVRWAAGRDLLMRGLTEPTGDGDIQLFPSVDENGRAAVVMELCSPDGRLVTQMQTSELYAFLAKTLAVVPLGAETIDLDLLVEALVGQSEAQ</sequence>
<dbReference type="InterPro" id="IPR038658">
    <property type="entry name" value="SsgB_sf"/>
</dbReference>
<protein>
    <recommendedName>
        <fullName evidence="9">SsgA family sporulation/cell division regulator</fullName>
    </recommendedName>
</protein>
<dbReference type="Pfam" id="PF04686">
    <property type="entry name" value="SsgA"/>
    <property type="match status" value="1"/>
</dbReference>
<evidence type="ECO:0000256" key="6">
    <source>
        <dbReference type="ARBA" id="ARBA00023306"/>
    </source>
</evidence>
<evidence type="ECO:0000256" key="1">
    <source>
        <dbReference type="ARBA" id="ARBA00004431"/>
    </source>
</evidence>
<dbReference type="Gene3D" id="2.30.31.20">
    <property type="entry name" value="Sporulation-specific cell division protein SsgB"/>
    <property type="match status" value="1"/>
</dbReference>
<dbReference type="EMBL" id="BAAAJE010000010">
    <property type="protein sequence ID" value="GAA1143242.1"/>
    <property type="molecule type" value="Genomic_DNA"/>
</dbReference>
<comment type="caution">
    <text evidence="7">The sequence shown here is derived from an EMBL/GenBank/DDBJ whole genome shotgun (WGS) entry which is preliminary data.</text>
</comment>
<keyword evidence="6" id="KW-0131">Cell cycle</keyword>
<keyword evidence="3" id="KW-0132">Cell division</keyword>
<comment type="similarity">
    <text evidence="2">Belongs to the SsgA family.</text>
</comment>
<keyword evidence="4" id="KW-0749">Sporulation</keyword>
<organism evidence="7 8">
    <name type="scientific">Nocardioides aquiterrae</name>
    <dbReference type="NCBI Taxonomy" id="203799"/>
    <lineage>
        <taxon>Bacteria</taxon>
        <taxon>Bacillati</taxon>
        <taxon>Actinomycetota</taxon>
        <taxon>Actinomycetes</taxon>
        <taxon>Propionibacteriales</taxon>
        <taxon>Nocardioidaceae</taxon>
        <taxon>Nocardioides</taxon>
    </lineage>
</organism>
<keyword evidence="5" id="KW-0717">Septation</keyword>
<evidence type="ECO:0000256" key="5">
    <source>
        <dbReference type="ARBA" id="ARBA00023210"/>
    </source>
</evidence>
<proteinExistence type="inferred from homology"/>
<evidence type="ECO:0000313" key="7">
    <source>
        <dbReference type="EMBL" id="GAA1143242.1"/>
    </source>
</evidence>
<dbReference type="InterPro" id="IPR006776">
    <property type="entry name" value="SsgB"/>
</dbReference>
<evidence type="ECO:0000313" key="8">
    <source>
        <dbReference type="Proteomes" id="UP001499979"/>
    </source>
</evidence>
<evidence type="ECO:0000256" key="2">
    <source>
        <dbReference type="ARBA" id="ARBA00009323"/>
    </source>
</evidence>
<dbReference type="Proteomes" id="UP001499979">
    <property type="component" value="Unassembled WGS sequence"/>
</dbReference>
<name>A0ABN1UEE4_9ACTN</name>
<gene>
    <name evidence="7" type="ORF">GCM10009606_23360</name>
</gene>
<reference evidence="7 8" key="1">
    <citation type="journal article" date="2019" name="Int. J. Syst. Evol. Microbiol.">
        <title>The Global Catalogue of Microorganisms (GCM) 10K type strain sequencing project: providing services to taxonomists for standard genome sequencing and annotation.</title>
        <authorList>
            <consortium name="The Broad Institute Genomics Platform"/>
            <consortium name="The Broad Institute Genome Sequencing Center for Infectious Disease"/>
            <person name="Wu L."/>
            <person name="Ma J."/>
        </authorList>
    </citation>
    <scope>NUCLEOTIDE SEQUENCE [LARGE SCALE GENOMIC DNA]</scope>
    <source>
        <strain evidence="7 8">JCM 11813</strain>
    </source>
</reference>
<evidence type="ECO:0000256" key="3">
    <source>
        <dbReference type="ARBA" id="ARBA00022618"/>
    </source>
</evidence>
<comment type="subcellular location">
    <subcellularLocation>
        <location evidence="1">Cell septum</location>
    </subcellularLocation>
</comment>
<keyword evidence="8" id="KW-1185">Reference proteome</keyword>
<evidence type="ECO:0008006" key="9">
    <source>
        <dbReference type="Google" id="ProtNLM"/>
    </source>
</evidence>
<accession>A0ABN1UEE4</accession>
<evidence type="ECO:0000256" key="4">
    <source>
        <dbReference type="ARBA" id="ARBA00022969"/>
    </source>
</evidence>